<dbReference type="NCBIfam" id="NF040493">
    <property type="entry name" value="TA_anti_VapB"/>
    <property type="match status" value="1"/>
</dbReference>
<proteinExistence type="inferred from homology"/>
<keyword evidence="5" id="KW-1185">Reference proteome</keyword>
<dbReference type="RefSeq" id="WP_394473346.1">
    <property type="nucleotide sequence ID" value="NZ_JBIGHY010000020.1"/>
</dbReference>
<gene>
    <name evidence="4" type="primary">vapB</name>
    <name evidence="4" type="ORF">ACG02S_25670</name>
</gene>
<protein>
    <submittedName>
        <fullName evidence="4">Type II toxin-antitoxin system VapB family antitoxin</fullName>
    </submittedName>
</protein>
<comment type="similarity">
    <text evidence="1">Belongs to the VapB family.</text>
</comment>
<dbReference type="InterPro" id="IPR037914">
    <property type="entry name" value="SpoVT-AbrB_sf"/>
</dbReference>
<evidence type="ECO:0000259" key="3">
    <source>
        <dbReference type="PROSITE" id="PS51740"/>
    </source>
</evidence>
<dbReference type="PANTHER" id="PTHR37550:SF3">
    <property type="entry name" value="ANTITOXIN VAPB1"/>
    <property type="match status" value="1"/>
</dbReference>
<evidence type="ECO:0000256" key="2">
    <source>
        <dbReference type="PROSITE-ProRule" id="PRU01076"/>
    </source>
</evidence>
<dbReference type="EMBL" id="JBIGHY010000020">
    <property type="protein sequence ID" value="MFG6417287.1"/>
    <property type="molecule type" value="Genomic_DNA"/>
</dbReference>
<accession>A0ABW7EVY9</accession>
<reference evidence="4 5" key="1">
    <citation type="submission" date="2024-09" db="EMBL/GenBank/DDBJ databases">
        <title>Novel species of the genus Pelomonas and Roseateles isolated from streams.</title>
        <authorList>
            <person name="Lu H."/>
        </authorList>
    </citation>
    <scope>NUCLEOTIDE SEQUENCE [LARGE SCALE GENOMIC DNA]</scope>
    <source>
        <strain evidence="4 5">DC23W</strain>
    </source>
</reference>
<dbReference type="Proteomes" id="UP001606300">
    <property type="component" value="Unassembled WGS sequence"/>
</dbReference>
<keyword evidence="2" id="KW-0238">DNA-binding</keyword>
<dbReference type="InterPro" id="IPR047976">
    <property type="entry name" value="Anti_VapB2-like"/>
</dbReference>
<evidence type="ECO:0000313" key="5">
    <source>
        <dbReference type="Proteomes" id="UP001606300"/>
    </source>
</evidence>
<organism evidence="4 5">
    <name type="scientific">Pelomonas dachongensis</name>
    <dbReference type="NCBI Taxonomy" id="3299029"/>
    <lineage>
        <taxon>Bacteria</taxon>
        <taxon>Pseudomonadati</taxon>
        <taxon>Pseudomonadota</taxon>
        <taxon>Betaproteobacteria</taxon>
        <taxon>Burkholderiales</taxon>
        <taxon>Sphaerotilaceae</taxon>
        <taxon>Roseateles</taxon>
    </lineage>
</organism>
<feature type="domain" description="SpoVT-AbrB" evidence="3">
    <location>
        <begin position="4"/>
        <end position="46"/>
    </location>
</feature>
<dbReference type="PROSITE" id="PS51740">
    <property type="entry name" value="SPOVT_ABRB"/>
    <property type="match status" value="1"/>
</dbReference>
<dbReference type="InterPro" id="IPR007159">
    <property type="entry name" value="SpoVT-AbrB_dom"/>
</dbReference>
<comment type="caution">
    <text evidence="4">The sequence shown here is derived from an EMBL/GenBank/DDBJ whole genome shotgun (WGS) entry which is preliminary data.</text>
</comment>
<sequence length="77" mass="8724">MSITSVFTNNRSQAVRLPADVRLPESVKKVQVRARGVDRIISPVGQTWDEFFLRGTQASEDFIAERATQQQADREAF</sequence>
<name>A0ABW7EVY9_9BURK</name>
<evidence type="ECO:0000313" key="4">
    <source>
        <dbReference type="EMBL" id="MFG6417287.1"/>
    </source>
</evidence>
<dbReference type="PANTHER" id="PTHR37550">
    <property type="entry name" value="ANTITOXIN VAPB1"/>
    <property type="match status" value="1"/>
</dbReference>
<evidence type="ECO:0000256" key="1">
    <source>
        <dbReference type="ARBA" id="ARBA00007924"/>
    </source>
</evidence>
<dbReference type="Gene3D" id="2.10.260.10">
    <property type="match status" value="1"/>
</dbReference>
<dbReference type="InterPro" id="IPR051734">
    <property type="entry name" value="VapB_TA_antitoxins"/>
</dbReference>
<dbReference type="SUPFAM" id="SSF89447">
    <property type="entry name" value="AbrB/MazE/MraZ-like"/>
    <property type="match status" value="1"/>
</dbReference>